<feature type="compositionally biased region" description="Basic and acidic residues" evidence="1">
    <location>
        <begin position="121"/>
        <end position="135"/>
    </location>
</feature>
<sequence length="482" mass="51826">MEPGIPMILPKGIVINTTDIYKEVASYPIVPAHKIWEYWHVYTTTNKKLKDPTARRLENFWWQVWGSDRRYLTGRALAKIYEDISLGPAIVPLHGPPNRWEGPGVPPLTKQLIVAHLNRGLEETQHRPEPPRIKSNDTSIKSLSSSASKPPPSHPILKKSKNPLSGLSGPKPTARFVSPPESDDDGGRESDIPSSGSTAITGLEMTMSTEAPPTAREVLAPENASPAGKQALNKNESPQLLSNSAVQSSSKDAASTATARSSTQLRTVSPIPERPLDKAECESTEPEDNVSTAPHRPAVLSAKAAGKQPMPSRKITRKSSNLSQEPSRPPISTSLANSKARTTPDLRSPVSTRSLSLTRTDTDNSSTTGSMTDSVSMTGRSLSQNGNARKGSLSQGLFTGALVTTTNVAAKGQIIDQAGSLPTSSVVDPYTEDDNLASRPSATSLLESRMQPTQPSPAASVPMGRTRSQLTLLLEREKTKRH</sequence>
<protein>
    <submittedName>
        <fullName evidence="2">Uncharacterized protein</fullName>
    </submittedName>
</protein>
<dbReference type="eggNOG" id="ENOG502SDF2">
    <property type="taxonomic scope" value="Eukaryota"/>
</dbReference>
<feature type="compositionally biased region" description="Polar residues" evidence="1">
    <location>
        <begin position="318"/>
        <end position="341"/>
    </location>
</feature>
<dbReference type="EMBL" id="GL698472">
    <property type="protein sequence ID" value="EFY93047.1"/>
    <property type="molecule type" value="Genomic_DNA"/>
</dbReference>
<feature type="region of interest" description="Disordered" evidence="1">
    <location>
        <begin position="121"/>
        <end position="390"/>
    </location>
</feature>
<dbReference type="OMA" id="KYWHVYT"/>
<evidence type="ECO:0000313" key="2">
    <source>
        <dbReference type="EMBL" id="EFY93047.1"/>
    </source>
</evidence>
<evidence type="ECO:0000256" key="1">
    <source>
        <dbReference type="SAM" id="MobiDB-lite"/>
    </source>
</evidence>
<feature type="compositionally biased region" description="Low complexity" evidence="1">
    <location>
        <begin position="139"/>
        <end position="148"/>
    </location>
</feature>
<dbReference type="InParanoid" id="E9DTJ2"/>
<proteinExistence type="predicted"/>
<dbReference type="Proteomes" id="UP000002499">
    <property type="component" value="Unassembled WGS sequence"/>
</dbReference>
<feature type="compositionally biased region" description="Polar residues" evidence="1">
    <location>
        <begin position="438"/>
        <end position="457"/>
    </location>
</feature>
<feature type="region of interest" description="Disordered" evidence="1">
    <location>
        <begin position="425"/>
        <end position="482"/>
    </location>
</feature>
<feature type="compositionally biased region" description="Polar residues" evidence="1">
    <location>
        <begin position="363"/>
        <end position="390"/>
    </location>
</feature>
<feature type="compositionally biased region" description="Polar residues" evidence="1">
    <location>
        <begin position="232"/>
        <end position="247"/>
    </location>
</feature>
<feature type="compositionally biased region" description="Low complexity" evidence="1">
    <location>
        <begin position="346"/>
        <end position="359"/>
    </location>
</feature>
<dbReference type="OrthoDB" id="5424234at2759"/>
<dbReference type="STRING" id="655827.E9DTJ2"/>
<keyword evidence="3" id="KW-1185">Reference proteome</keyword>
<dbReference type="AlphaFoldDB" id="E9DTJ2"/>
<organism evidence="3">
    <name type="scientific">Metarhizium acridum (strain CQMa 102)</name>
    <dbReference type="NCBI Taxonomy" id="655827"/>
    <lineage>
        <taxon>Eukaryota</taxon>
        <taxon>Fungi</taxon>
        <taxon>Dikarya</taxon>
        <taxon>Ascomycota</taxon>
        <taxon>Pezizomycotina</taxon>
        <taxon>Sordariomycetes</taxon>
        <taxon>Hypocreomycetidae</taxon>
        <taxon>Hypocreales</taxon>
        <taxon>Clavicipitaceae</taxon>
        <taxon>Metarhizium</taxon>
    </lineage>
</organism>
<dbReference type="KEGG" id="maw:19245141"/>
<feature type="compositionally biased region" description="Polar residues" evidence="1">
    <location>
        <begin position="192"/>
        <end position="211"/>
    </location>
</feature>
<dbReference type="GeneID" id="19245141"/>
<accession>E9DTJ2</accession>
<feature type="compositionally biased region" description="Low complexity" evidence="1">
    <location>
        <begin position="248"/>
        <end position="263"/>
    </location>
</feature>
<reference evidence="2 3" key="1">
    <citation type="journal article" date="2011" name="PLoS Genet.">
        <title>Genome sequencing and comparative transcriptomics of the model entomopathogenic fungi Metarhizium anisopliae and M. acridum.</title>
        <authorList>
            <person name="Gao Q."/>
            <person name="Jin K."/>
            <person name="Ying S.H."/>
            <person name="Zhang Y."/>
            <person name="Xiao G."/>
            <person name="Shang Y."/>
            <person name="Duan Z."/>
            <person name="Hu X."/>
            <person name="Xie X.Q."/>
            <person name="Zhou G."/>
            <person name="Peng G."/>
            <person name="Luo Z."/>
            <person name="Huang W."/>
            <person name="Wang B."/>
            <person name="Fang W."/>
            <person name="Wang S."/>
            <person name="Zhong Y."/>
            <person name="Ma L.J."/>
            <person name="St Leger R.J."/>
            <person name="Zhao G.P."/>
            <person name="Pei Y."/>
            <person name="Feng M.G."/>
            <person name="Xia Y."/>
            <person name="Wang C."/>
        </authorList>
    </citation>
    <scope>NUCLEOTIDE SEQUENCE [LARGE SCALE GENOMIC DNA]</scope>
    <source>
        <strain evidence="2 3">CQMa 102</strain>
    </source>
</reference>
<gene>
    <name evidence="2" type="ORF">MAC_00830</name>
</gene>
<name>E9DTJ2_METAQ</name>
<dbReference type="HOGENOM" id="CLU_041927_0_0_1"/>
<evidence type="ECO:0000313" key="3">
    <source>
        <dbReference type="Proteomes" id="UP000002499"/>
    </source>
</evidence>